<dbReference type="InterPro" id="IPR046341">
    <property type="entry name" value="SET_dom_sf"/>
</dbReference>
<dbReference type="AlphaFoldDB" id="A0A507FIC3"/>
<dbReference type="InterPro" id="IPR050869">
    <property type="entry name" value="H3K4_H4K5_MeTrfase"/>
</dbReference>
<accession>A0A507FIC3</accession>
<gene>
    <name evidence="3" type="ORF">CcCBS67573_g03663</name>
</gene>
<sequence length="716" mass="78732">MSIVHVVTHPLKGRCVIASRDVSAGEVVHIARSYGAVPDSERYPYVCAQCLSPTVTPAKRESASSDASFEAIKTKLASRASSASKSSNHHVKRGMAPTEPKRLEISCKGNCQRSFYCTLECRDSHWERGGHALACPAMHDFLTNLGGKTMAGPVEEYARLLINVLAARAMEAMNEGSDAKSEVEMTASEQSISKVLDGTPIPIISPKPNFKDMWKLVSNADSYSHARVQEEFLPIAWALARSIICFFHPKVSQSQFPSADAFLPFSEDVRFQSLAKQVVFNSSPTTNPLHDNQHITSLFEPALPSHQPTKSSSTDKQKDSTSLQFPPPTVSRTTAANLLASCLSLISKEECNSFGHYAFSYSGHTCPRQGYAIAVHPSAVFFNHACAPNVGHVPRGSAVVSKSRICEPGMMVFYAIGDIKKGEEMCLSYVGVDGWHNYEFASDLDAVGDAGVMTGGKSESRRIGMKAPLKMEDSDSSIMVDTLTRSIRQERALKRRRQLKQMRSEEEMSKLESLVEGRLSKITCCSEDCMAYVVPVELVLDGRDIDGDVTGMSVEKRDDPNLELLKALPPPPTLPQTPLQAVSTLILMPFFQGMFYGLGEGVARLLVFRWWGIENFTTIPTAGVTSQTASRMAEADQERAARGWNLFGSNAKSGSAKVGLGMDLSSEFVGVNGCEERETRRKREEERGGFYRGDVLVMERESEWEEVVSHLARQRL</sequence>
<dbReference type="STRING" id="246404.A0A507FIC3"/>
<dbReference type="Gene3D" id="1.10.220.160">
    <property type="match status" value="1"/>
</dbReference>
<dbReference type="EMBL" id="QEAP01000097">
    <property type="protein sequence ID" value="TPX75066.1"/>
    <property type="molecule type" value="Genomic_DNA"/>
</dbReference>
<dbReference type="InterPro" id="IPR001214">
    <property type="entry name" value="SET_dom"/>
</dbReference>
<evidence type="ECO:0000313" key="4">
    <source>
        <dbReference type="Proteomes" id="UP000320333"/>
    </source>
</evidence>
<dbReference type="PROSITE" id="PS50280">
    <property type="entry name" value="SET"/>
    <property type="match status" value="1"/>
</dbReference>
<organism evidence="3 4">
    <name type="scientific">Chytriomyces confervae</name>
    <dbReference type="NCBI Taxonomy" id="246404"/>
    <lineage>
        <taxon>Eukaryota</taxon>
        <taxon>Fungi</taxon>
        <taxon>Fungi incertae sedis</taxon>
        <taxon>Chytridiomycota</taxon>
        <taxon>Chytridiomycota incertae sedis</taxon>
        <taxon>Chytridiomycetes</taxon>
        <taxon>Chytridiales</taxon>
        <taxon>Chytriomycetaceae</taxon>
        <taxon>Chytriomyces</taxon>
    </lineage>
</organism>
<comment type="caution">
    <text evidence="3">The sequence shown here is derived from an EMBL/GenBank/DDBJ whole genome shotgun (WGS) entry which is preliminary data.</text>
</comment>
<protein>
    <recommendedName>
        <fullName evidence="2">SET domain-containing protein</fullName>
    </recommendedName>
</protein>
<evidence type="ECO:0000256" key="1">
    <source>
        <dbReference type="SAM" id="MobiDB-lite"/>
    </source>
</evidence>
<feature type="domain" description="SET" evidence="2">
    <location>
        <begin position="2"/>
        <end position="430"/>
    </location>
</feature>
<dbReference type="SUPFAM" id="SSF82199">
    <property type="entry name" value="SET domain"/>
    <property type="match status" value="1"/>
</dbReference>
<keyword evidence="4" id="KW-1185">Reference proteome</keyword>
<dbReference type="Gene3D" id="6.10.140.2220">
    <property type="match status" value="1"/>
</dbReference>
<reference evidence="3 4" key="1">
    <citation type="journal article" date="2019" name="Sci. Rep.">
        <title>Comparative genomics of chytrid fungi reveal insights into the obligate biotrophic and pathogenic lifestyle of Synchytrium endobioticum.</title>
        <authorList>
            <person name="van de Vossenberg B.T.L.H."/>
            <person name="Warris S."/>
            <person name="Nguyen H.D.T."/>
            <person name="van Gent-Pelzer M.P.E."/>
            <person name="Joly D.L."/>
            <person name="van de Geest H.C."/>
            <person name="Bonants P.J.M."/>
            <person name="Smith D.S."/>
            <person name="Levesque C.A."/>
            <person name="van der Lee T.A.J."/>
        </authorList>
    </citation>
    <scope>NUCLEOTIDE SEQUENCE [LARGE SCALE GENOMIC DNA]</scope>
    <source>
        <strain evidence="3 4">CBS 675.73</strain>
    </source>
</reference>
<dbReference type="OrthoDB" id="1028014at2759"/>
<evidence type="ECO:0000313" key="3">
    <source>
        <dbReference type="EMBL" id="TPX75066.1"/>
    </source>
</evidence>
<dbReference type="Pfam" id="PF00856">
    <property type="entry name" value="SET"/>
    <property type="match status" value="1"/>
</dbReference>
<dbReference type="PANTHER" id="PTHR12197">
    <property type="entry name" value="HISTONE-LYSINE N-METHYLTRANSFERASE SMYD"/>
    <property type="match status" value="1"/>
</dbReference>
<proteinExistence type="predicted"/>
<name>A0A507FIC3_9FUNG</name>
<dbReference type="PANTHER" id="PTHR12197:SF292">
    <property type="entry name" value="SET DOMAIN-CONTAINING PROTEIN"/>
    <property type="match status" value="1"/>
</dbReference>
<evidence type="ECO:0000259" key="2">
    <source>
        <dbReference type="PROSITE" id="PS50280"/>
    </source>
</evidence>
<dbReference type="Proteomes" id="UP000320333">
    <property type="component" value="Unassembled WGS sequence"/>
</dbReference>
<feature type="region of interest" description="Disordered" evidence="1">
    <location>
        <begin position="302"/>
        <end position="329"/>
    </location>
</feature>
<dbReference type="Gene3D" id="2.170.270.10">
    <property type="entry name" value="SET domain"/>
    <property type="match status" value="2"/>
</dbReference>